<feature type="region of interest" description="Disordered" evidence="1">
    <location>
        <begin position="25"/>
        <end position="74"/>
    </location>
</feature>
<proteinExistence type="predicted"/>
<feature type="region of interest" description="Disordered" evidence="1">
    <location>
        <begin position="90"/>
        <end position="124"/>
    </location>
</feature>
<evidence type="ECO:0000256" key="1">
    <source>
        <dbReference type="SAM" id="MobiDB-lite"/>
    </source>
</evidence>
<keyword evidence="3" id="KW-1185">Reference proteome</keyword>
<dbReference type="EMBL" id="MCFE01000557">
    <property type="protein sequence ID" value="ORX87185.1"/>
    <property type="molecule type" value="Genomic_DNA"/>
</dbReference>
<sequence length="397" mass="44780">MSSTRSRVAKKPEGNTLITNFFAKVPVVTEDSTPESNASSKRKEKVNTKSAPIRFSDDSDLSDSEAIPEFLDDEDDELVNHVHADHKYEPRVQIEIRRSSLPEQGRGKEKSHPDNVDDEVEAKEESKPYRFSLNSLLSEKASLDSTGLTLQSLDKILKEKSLLDSHEEDITMYDTTELSTQILPEEKGMRLAEILASDLNEYQDIKCLFFVDWPKSLPKARIKLPLTHPFFRVVNQFAKDPESTLVFLESGLIQLYCDSVETLPRDIYSWLRDIAIFEADPRYADAATATLMYALSVTDLHIPFDDFIESLKKFGASQELLEDGFRFTDSSVSVFETESTSSSDKPDRSQTTSSIQSAAFDPFNGLFNQTRSKALSPRRDPSIDSVDDDTPLGQYTD</sequence>
<evidence type="ECO:0000313" key="3">
    <source>
        <dbReference type="Proteomes" id="UP000193498"/>
    </source>
</evidence>
<gene>
    <name evidence="2" type="ORF">K493DRAFT_81586</name>
</gene>
<dbReference type="Proteomes" id="UP000193498">
    <property type="component" value="Unassembled WGS sequence"/>
</dbReference>
<feature type="compositionally biased region" description="Polar residues" evidence="1">
    <location>
        <begin position="30"/>
        <end position="39"/>
    </location>
</feature>
<feature type="compositionally biased region" description="Basic and acidic residues" evidence="1">
    <location>
        <begin position="90"/>
        <end position="115"/>
    </location>
</feature>
<feature type="region of interest" description="Disordered" evidence="1">
    <location>
        <begin position="337"/>
        <end position="397"/>
    </location>
</feature>
<dbReference type="InParanoid" id="A0A1Y1XNE6"/>
<protein>
    <submittedName>
        <fullName evidence="2">Uncharacterized protein</fullName>
    </submittedName>
</protein>
<reference evidence="2 3" key="1">
    <citation type="submission" date="2016-07" db="EMBL/GenBank/DDBJ databases">
        <title>Pervasive Adenine N6-methylation of Active Genes in Fungi.</title>
        <authorList>
            <consortium name="DOE Joint Genome Institute"/>
            <person name="Mondo S.J."/>
            <person name="Dannebaum R.O."/>
            <person name="Kuo R.C."/>
            <person name="Labutti K."/>
            <person name="Haridas S."/>
            <person name="Kuo A."/>
            <person name="Salamov A."/>
            <person name="Ahrendt S.R."/>
            <person name="Lipzen A."/>
            <person name="Sullivan W."/>
            <person name="Andreopoulos W.B."/>
            <person name="Clum A."/>
            <person name="Lindquist E."/>
            <person name="Daum C."/>
            <person name="Ramamoorthy G.K."/>
            <person name="Gryganskyi A."/>
            <person name="Culley D."/>
            <person name="Magnuson J.K."/>
            <person name="James T.Y."/>
            <person name="O'Malley M.A."/>
            <person name="Stajich J.E."/>
            <person name="Spatafora J.W."/>
            <person name="Visel A."/>
            <person name="Grigoriev I.V."/>
        </authorList>
    </citation>
    <scope>NUCLEOTIDE SEQUENCE [LARGE SCALE GENOMIC DNA]</scope>
    <source>
        <strain evidence="2 3">CBS 931.73</strain>
    </source>
</reference>
<evidence type="ECO:0000313" key="2">
    <source>
        <dbReference type="EMBL" id="ORX87185.1"/>
    </source>
</evidence>
<accession>A0A1Y1XNE6</accession>
<name>A0A1Y1XNE6_9FUNG</name>
<organism evidence="2 3">
    <name type="scientific">Basidiobolus meristosporus CBS 931.73</name>
    <dbReference type="NCBI Taxonomy" id="1314790"/>
    <lineage>
        <taxon>Eukaryota</taxon>
        <taxon>Fungi</taxon>
        <taxon>Fungi incertae sedis</taxon>
        <taxon>Zoopagomycota</taxon>
        <taxon>Entomophthoromycotina</taxon>
        <taxon>Basidiobolomycetes</taxon>
        <taxon>Basidiobolales</taxon>
        <taxon>Basidiobolaceae</taxon>
        <taxon>Basidiobolus</taxon>
    </lineage>
</organism>
<dbReference type="AlphaFoldDB" id="A0A1Y1XNE6"/>
<comment type="caution">
    <text evidence="2">The sequence shown here is derived from an EMBL/GenBank/DDBJ whole genome shotgun (WGS) entry which is preliminary data.</text>
</comment>